<dbReference type="FunFam" id="2.60.120.1440:FF:000001">
    <property type="entry name" value="Putative anti-sigma factor"/>
    <property type="match status" value="1"/>
</dbReference>
<evidence type="ECO:0000259" key="3">
    <source>
        <dbReference type="Pfam" id="PF16344"/>
    </source>
</evidence>
<name>A0A3E1YFR6_9BACT</name>
<sequence length="352" mass="40081">MMHDRIWYLLGRKVANELLPEEAEELEHLLQQYPDASYVKEILMQSWKDKQKEFTSGDIEAALLRNKQRLLEVQSQMPTEPIPAKRNSKVFRLSLRVASVAAAAVLLFLVSRIWLGRGENDKREQPALQQLVTKTGSRTYIKLTDGTSVWLNAGSKLHYPKQFEGKNREVTLEGEAYFEVATDANHPFIVKTNACSIRVLGTSFNVRFYPDEKMATTSLVTGSIEVVADRRTVRLQPNEKLTIPYSLPATNTANVETPPIKLSTLTPVKDNIVVETAWKDNKLAFKKLALSEVVQLMERWYGAEIHFKSEQKKSLVFSGVFENESLTEALQALEMSGGFHFTKDKNNIYWIE</sequence>
<dbReference type="Proteomes" id="UP000260644">
    <property type="component" value="Unassembled WGS sequence"/>
</dbReference>
<keyword evidence="1" id="KW-1133">Transmembrane helix</keyword>
<dbReference type="PANTHER" id="PTHR30273:SF2">
    <property type="entry name" value="PROTEIN FECR"/>
    <property type="match status" value="1"/>
</dbReference>
<comment type="caution">
    <text evidence="4">The sequence shown here is derived from an EMBL/GenBank/DDBJ whole genome shotgun (WGS) entry which is preliminary data.</text>
</comment>
<keyword evidence="5" id="KW-1185">Reference proteome</keyword>
<proteinExistence type="predicted"/>
<dbReference type="Gene3D" id="3.55.50.30">
    <property type="match status" value="1"/>
</dbReference>
<feature type="domain" description="FecR protein" evidence="2">
    <location>
        <begin position="130"/>
        <end position="225"/>
    </location>
</feature>
<dbReference type="InterPro" id="IPR006860">
    <property type="entry name" value="FecR"/>
</dbReference>
<reference evidence="4 5" key="1">
    <citation type="submission" date="2018-07" db="EMBL/GenBank/DDBJ databases">
        <title>Chitinophaga K2CV101002-2 sp. nov., isolated from a monsoon evergreen broad-leaved forest soil.</title>
        <authorList>
            <person name="Lv Y."/>
        </authorList>
    </citation>
    <scope>NUCLEOTIDE SEQUENCE [LARGE SCALE GENOMIC DNA]</scope>
    <source>
        <strain evidence="4 5">GDMCC 1.1288</strain>
    </source>
</reference>
<keyword evidence="1" id="KW-0812">Transmembrane</keyword>
<protein>
    <submittedName>
        <fullName evidence="4">FecR family protein</fullName>
    </submittedName>
</protein>
<feature type="domain" description="Protein FecR C-terminal" evidence="3">
    <location>
        <begin position="282"/>
        <end position="349"/>
    </location>
</feature>
<organism evidence="4 5">
    <name type="scientific">Chitinophaga silvatica</name>
    <dbReference type="NCBI Taxonomy" id="2282649"/>
    <lineage>
        <taxon>Bacteria</taxon>
        <taxon>Pseudomonadati</taxon>
        <taxon>Bacteroidota</taxon>
        <taxon>Chitinophagia</taxon>
        <taxon>Chitinophagales</taxon>
        <taxon>Chitinophagaceae</taxon>
        <taxon>Chitinophaga</taxon>
    </lineage>
</organism>
<evidence type="ECO:0000313" key="5">
    <source>
        <dbReference type="Proteomes" id="UP000260644"/>
    </source>
</evidence>
<feature type="transmembrane region" description="Helical" evidence="1">
    <location>
        <begin position="93"/>
        <end position="115"/>
    </location>
</feature>
<dbReference type="AlphaFoldDB" id="A0A3E1YFR6"/>
<keyword evidence="1" id="KW-0472">Membrane</keyword>
<dbReference type="Pfam" id="PF16344">
    <property type="entry name" value="FecR_C"/>
    <property type="match status" value="1"/>
</dbReference>
<dbReference type="InterPro" id="IPR032508">
    <property type="entry name" value="FecR_C"/>
</dbReference>
<dbReference type="EMBL" id="QPMM01000001">
    <property type="protein sequence ID" value="RFS26212.1"/>
    <property type="molecule type" value="Genomic_DNA"/>
</dbReference>
<dbReference type="PIRSF" id="PIRSF018266">
    <property type="entry name" value="FecR"/>
    <property type="match status" value="1"/>
</dbReference>
<dbReference type="PANTHER" id="PTHR30273">
    <property type="entry name" value="PERIPLASMIC SIGNAL SENSOR AND SIGMA FACTOR ACTIVATOR FECR-RELATED"/>
    <property type="match status" value="1"/>
</dbReference>
<dbReference type="InterPro" id="IPR012373">
    <property type="entry name" value="Ferrdict_sens_TM"/>
</dbReference>
<gene>
    <name evidence="4" type="ORF">DVR12_00020</name>
</gene>
<dbReference type="RefSeq" id="WP_116973406.1">
    <property type="nucleotide sequence ID" value="NZ_QPMM01000001.1"/>
</dbReference>
<dbReference type="OrthoDB" id="1523735at2"/>
<dbReference type="GO" id="GO:0016989">
    <property type="term" value="F:sigma factor antagonist activity"/>
    <property type="evidence" value="ECO:0007669"/>
    <property type="project" value="TreeGrafter"/>
</dbReference>
<evidence type="ECO:0000259" key="2">
    <source>
        <dbReference type="Pfam" id="PF04773"/>
    </source>
</evidence>
<dbReference type="Pfam" id="PF04773">
    <property type="entry name" value="FecR"/>
    <property type="match status" value="1"/>
</dbReference>
<evidence type="ECO:0000256" key="1">
    <source>
        <dbReference type="SAM" id="Phobius"/>
    </source>
</evidence>
<evidence type="ECO:0000313" key="4">
    <source>
        <dbReference type="EMBL" id="RFS26212.1"/>
    </source>
</evidence>
<accession>A0A3E1YFR6</accession>
<dbReference type="Gene3D" id="2.60.120.1440">
    <property type="match status" value="1"/>
</dbReference>